<dbReference type="EMBL" id="JBHULZ010000041">
    <property type="protein sequence ID" value="MFD2698185.1"/>
    <property type="molecule type" value="Genomic_DNA"/>
</dbReference>
<protein>
    <submittedName>
        <fullName evidence="1">Uncharacterized protein</fullName>
    </submittedName>
</protein>
<evidence type="ECO:0000313" key="2">
    <source>
        <dbReference type="Proteomes" id="UP001597357"/>
    </source>
</evidence>
<accession>A0ABW5SEV5</accession>
<evidence type="ECO:0000313" key="1">
    <source>
        <dbReference type="EMBL" id="MFD2698185.1"/>
    </source>
</evidence>
<dbReference type="Proteomes" id="UP001597357">
    <property type="component" value="Unassembled WGS sequence"/>
</dbReference>
<comment type="caution">
    <text evidence="1">The sequence shown here is derived from an EMBL/GenBank/DDBJ whole genome shotgun (WGS) entry which is preliminary data.</text>
</comment>
<dbReference type="RefSeq" id="WP_379047334.1">
    <property type="nucleotide sequence ID" value="NZ_JBHULZ010000041.1"/>
</dbReference>
<name>A0ABW5SEV5_9FLAO</name>
<proteinExistence type="predicted"/>
<keyword evidence="2" id="KW-1185">Reference proteome</keyword>
<gene>
    <name evidence="1" type="ORF">ACFSQ0_09300</name>
</gene>
<reference evidence="2" key="1">
    <citation type="journal article" date="2019" name="Int. J. Syst. Evol. Microbiol.">
        <title>The Global Catalogue of Microorganisms (GCM) 10K type strain sequencing project: providing services to taxonomists for standard genome sequencing and annotation.</title>
        <authorList>
            <consortium name="The Broad Institute Genomics Platform"/>
            <consortium name="The Broad Institute Genome Sequencing Center for Infectious Disease"/>
            <person name="Wu L."/>
            <person name="Ma J."/>
        </authorList>
    </citation>
    <scope>NUCLEOTIDE SEQUENCE [LARGE SCALE GENOMIC DNA]</scope>
    <source>
        <strain evidence="2">KCTC 42255</strain>
    </source>
</reference>
<organism evidence="1 2">
    <name type="scientific">Mesonia sediminis</name>
    <dbReference type="NCBI Taxonomy" id="1703946"/>
    <lineage>
        <taxon>Bacteria</taxon>
        <taxon>Pseudomonadati</taxon>
        <taxon>Bacteroidota</taxon>
        <taxon>Flavobacteriia</taxon>
        <taxon>Flavobacteriales</taxon>
        <taxon>Flavobacteriaceae</taxon>
        <taxon>Mesonia</taxon>
    </lineage>
</organism>
<sequence>MIDEAFIAEQLKNRWDYPYQWLRKQNDHWDAMTNFIYKTPVWQELIELIKLSVDAYEVDKRELFYYAANRWYNFWSAMLVERLFCQSEFVVPALNHKNRLVDFSLYGIDFDHKTSIFPKKYKSTLYYAQKHKADLIYWLYQNQSQQQRKHLANRLFIVVHNQDGEHWKLKADLPKLKKAVFKYLSTFSKENLVLVDLENHKAWSDIIWVTE</sequence>